<dbReference type="OrthoDB" id="419333at2759"/>
<dbReference type="Proteomes" id="UP000663879">
    <property type="component" value="Unassembled WGS sequence"/>
</dbReference>
<dbReference type="PANTHER" id="PTHR31296">
    <property type="entry name" value="UPF0565 PROTEIN C2ORF69"/>
    <property type="match status" value="1"/>
</dbReference>
<name>A0A813M8F7_9BILA</name>
<dbReference type="PANTHER" id="PTHR31296:SF1">
    <property type="entry name" value="MITOCHONDRIAL PROTEIN C2ORF69"/>
    <property type="match status" value="1"/>
</dbReference>
<evidence type="ECO:0000313" key="1">
    <source>
        <dbReference type="EMBL" id="CAF0715861.1"/>
    </source>
</evidence>
<proteinExistence type="predicted"/>
<comment type="caution">
    <text evidence="1">The sequence shown here is derived from an EMBL/GenBank/DDBJ whole genome shotgun (WGS) entry which is preliminary data.</text>
</comment>
<reference evidence="1" key="1">
    <citation type="submission" date="2021-02" db="EMBL/GenBank/DDBJ databases">
        <authorList>
            <person name="Nowell W R."/>
        </authorList>
    </citation>
    <scope>NUCLEOTIDE SEQUENCE</scope>
    <source>
        <strain evidence="1">Ploen Becks lab</strain>
    </source>
</reference>
<gene>
    <name evidence="1" type="ORF">OXX778_LOCUS1626</name>
</gene>
<dbReference type="EMBL" id="CAJNOC010000110">
    <property type="protein sequence ID" value="CAF0715861.1"/>
    <property type="molecule type" value="Genomic_DNA"/>
</dbReference>
<protein>
    <submittedName>
        <fullName evidence="1">Uncharacterized protein</fullName>
    </submittedName>
</protein>
<sequence length="322" mass="37586">MSSENHQPTNSNPCNTILYKIEGNPDCFNDVIIFKCSKDQPKYNLIYFGGDIQNYEDEMKKNSTCRLYSEWDLIKTGNLIYKKFSFNPKTCANVFIFRADYFHLKCFANYSNFVPSTDFGIPLDDSKDCLSVLDQKEENSQSSIPEYNFSNKLQCYEHIKALYVNSIKDFNSKEESKIDETLPIIICGFSKGCVVLNQLFTELASIDSNLDQNEQNIDFLKSIKHIFWLDGGHSGSSNSWLTSEEAIKCIKNSNLSCYVYVTPYQMKSLKFWAIQEYETFMELLKKFDVTFKSIYYFKDQESEDYDVNLHFELLKYFDTNLI</sequence>
<dbReference type="GO" id="GO:0005739">
    <property type="term" value="C:mitochondrion"/>
    <property type="evidence" value="ECO:0007669"/>
    <property type="project" value="TreeGrafter"/>
</dbReference>
<accession>A0A813M8F7</accession>
<keyword evidence="2" id="KW-1185">Reference proteome</keyword>
<organism evidence="1 2">
    <name type="scientific">Brachionus calyciflorus</name>
    <dbReference type="NCBI Taxonomy" id="104777"/>
    <lineage>
        <taxon>Eukaryota</taxon>
        <taxon>Metazoa</taxon>
        <taxon>Spiralia</taxon>
        <taxon>Gnathifera</taxon>
        <taxon>Rotifera</taxon>
        <taxon>Eurotatoria</taxon>
        <taxon>Monogononta</taxon>
        <taxon>Pseudotrocha</taxon>
        <taxon>Ploima</taxon>
        <taxon>Brachionidae</taxon>
        <taxon>Brachionus</taxon>
    </lineage>
</organism>
<dbReference type="Pfam" id="PF10561">
    <property type="entry name" value="C2orf69"/>
    <property type="match status" value="1"/>
</dbReference>
<dbReference type="AlphaFoldDB" id="A0A813M8F7"/>
<evidence type="ECO:0000313" key="2">
    <source>
        <dbReference type="Proteomes" id="UP000663879"/>
    </source>
</evidence>
<dbReference type="InterPro" id="IPR018881">
    <property type="entry name" value="C2orf69_mit"/>
</dbReference>